<dbReference type="OrthoDB" id="10254627at2759"/>
<dbReference type="PANTHER" id="PTHR21569:SF1">
    <property type="entry name" value="SMALL RIBOSOMAL SUBUNIT PROTEIN US9M"/>
    <property type="match status" value="1"/>
</dbReference>
<dbReference type="PANTHER" id="PTHR21569">
    <property type="entry name" value="RIBOSOMAL PROTEIN S9"/>
    <property type="match status" value="1"/>
</dbReference>
<accession>A0A0D2BYC0</accession>
<dbReference type="RefSeq" id="XP_013318005.1">
    <property type="nucleotide sequence ID" value="XM_013462551.1"/>
</dbReference>
<name>A0A0D2BYC0_9EURO</name>
<dbReference type="InterPro" id="IPR023035">
    <property type="entry name" value="Ribosomal_uS9_bac/plastid"/>
</dbReference>
<organism evidence="7 8">
    <name type="scientific">Exophiala xenobiotica</name>
    <dbReference type="NCBI Taxonomy" id="348802"/>
    <lineage>
        <taxon>Eukaryota</taxon>
        <taxon>Fungi</taxon>
        <taxon>Dikarya</taxon>
        <taxon>Ascomycota</taxon>
        <taxon>Pezizomycotina</taxon>
        <taxon>Eurotiomycetes</taxon>
        <taxon>Chaetothyriomycetidae</taxon>
        <taxon>Chaetothyriales</taxon>
        <taxon>Herpotrichiellaceae</taxon>
        <taxon>Exophiala</taxon>
    </lineage>
</organism>
<dbReference type="PROSITE" id="PS00360">
    <property type="entry name" value="RIBOSOMAL_S9"/>
    <property type="match status" value="1"/>
</dbReference>
<dbReference type="Gene3D" id="3.30.230.10">
    <property type="match status" value="1"/>
</dbReference>
<evidence type="ECO:0000313" key="7">
    <source>
        <dbReference type="EMBL" id="KIW57421.1"/>
    </source>
</evidence>
<dbReference type="InterPro" id="IPR000754">
    <property type="entry name" value="Ribosomal_uS9"/>
</dbReference>
<protein>
    <recommendedName>
        <fullName evidence="4">Small ribosomal subunit protein uS9m</fullName>
    </recommendedName>
    <alternativeName>
        <fullName evidence="5">37S ribosomal protein S9, mitochondrial</fullName>
    </alternativeName>
</protein>
<proteinExistence type="inferred from homology"/>
<dbReference type="SUPFAM" id="SSF54211">
    <property type="entry name" value="Ribosomal protein S5 domain 2-like"/>
    <property type="match status" value="1"/>
</dbReference>
<dbReference type="GO" id="GO:0003735">
    <property type="term" value="F:structural constituent of ribosome"/>
    <property type="evidence" value="ECO:0007669"/>
    <property type="project" value="InterPro"/>
</dbReference>
<dbReference type="InterPro" id="IPR020568">
    <property type="entry name" value="Ribosomal_Su5_D2-typ_SF"/>
</dbReference>
<dbReference type="Proteomes" id="UP000054342">
    <property type="component" value="Unassembled WGS sequence"/>
</dbReference>
<evidence type="ECO:0000256" key="2">
    <source>
        <dbReference type="ARBA" id="ARBA00022980"/>
    </source>
</evidence>
<evidence type="ECO:0000313" key="8">
    <source>
        <dbReference type="Proteomes" id="UP000054342"/>
    </source>
</evidence>
<dbReference type="GO" id="GO:0003723">
    <property type="term" value="F:RNA binding"/>
    <property type="evidence" value="ECO:0007669"/>
    <property type="project" value="TreeGrafter"/>
</dbReference>
<evidence type="ECO:0000256" key="6">
    <source>
        <dbReference type="RuleBase" id="RU003815"/>
    </source>
</evidence>
<dbReference type="STRING" id="348802.A0A0D2BYC0"/>
<evidence type="ECO:0000256" key="4">
    <source>
        <dbReference type="ARBA" id="ARBA00039318"/>
    </source>
</evidence>
<keyword evidence="3 6" id="KW-0687">Ribonucleoprotein</keyword>
<dbReference type="FunFam" id="3.30.230.10:FF:000001">
    <property type="entry name" value="30S ribosomal protein S9"/>
    <property type="match status" value="1"/>
</dbReference>
<keyword evidence="8" id="KW-1185">Reference proteome</keyword>
<comment type="similarity">
    <text evidence="1 6">Belongs to the universal ribosomal protein uS9 family.</text>
</comment>
<dbReference type="GeneID" id="25327879"/>
<evidence type="ECO:0000256" key="1">
    <source>
        <dbReference type="ARBA" id="ARBA00005251"/>
    </source>
</evidence>
<dbReference type="Pfam" id="PF00380">
    <property type="entry name" value="Ribosomal_S9"/>
    <property type="match status" value="1"/>
</dbReference>
<dbReference type="InterPro" id="IPR020574">
    <property type="entry name" value="Ribosomal_uS9_CS"/>
</dbReference>
<dbReference type="HOGENOM" id="CLU_036531_2_0_1"/>
<dbReference type="InterPro" id="IPR014721">
    <property type="entry name" value="Ribsml_uS5_D2-typ_fold_subgr"/>
</dbReference>
<evidence type="ECO:0000256" key="3">
    <source>
        <dbReference type="ARBA" id="ARBA00023274"/>
    </source>
</evidence>
<reference evidence="7 8" key="1">
    <citation type="submission" date="2015-01" db="EMBL/GenBank/DDBJ databases">
        <title>The Genome Sequence of Exophiala xenobiotica CBS118157.</title>
        <authorList>
            <consortium name="The Broad Institute Genomics Platform"/>
            <person name="Cuomo C."/>
            <person name="de Hoog S."/>
            <person name="Gorbushina A."/>
            <person name="Stielow B."/>
            <person name="Teixiera M."/>
            <person name="Abouelleil A."/>
            <person name="Chapman S.B."/>
            <person name="Priest M."/>
            <person name="Young S.K."/>
            <person name="Wortman J."/>
            <person name="Nusbaum C."/>
            <person name="Birren B."/>
        </authorList>
    </citation>
    <scope>NUCLEOTIDE SEQUENCE [LARGE SCALE GENOMIC DNA]</scope>
    <source>
        <strain evidence="7 8">CBS 118157</strain>
    </source>
</reference>
<keyword evidence="2 6" id="KW-0689">Ribosomal protein</keyword>
<dbReference type="EMBL" id="KN847319">
    <property type="protein sequence ID" value="KIW57421.1"/>
    <property type="molecule type" value="Genomic_DNA"/>
</dbReference>
<sequence length="311" mass="34524">MARSPVQVLPAAISWTCRQCRVQCKTSRAQAPWRQLPAQRQNFSTTTPSPADIQVRAAPEIDLSDSNAVPARILPASPSYFTASPVFNDHFLLLQSLVKKHGSLPVAPPDLVPRGVWLKLGQYRSSTGEKVAAAKYTKVLQLLTRLNKIHPRIRPRDVKQILDRFRRPGSEELQKANPGKIDEYGRSVAIGRRKESAAKVYLVEGAGEVLVNGRNIVQVFPRLHDRESALWALKATERMDKYNVFAMVAGGGVTGQAESITLAVAKALLVHEPALKPALRRAGCVTSDMRRVERKKPGRLKARKKPAWVKR</sequence>
<dbReference type="GO" id="GO:0006412">
    <property type="term" value="P:translation"/>
    <property type="evidence" value="ECO:0007669"/>
    <property type="project" value="InterPro"/>
</dbReference>
<evidence type="ECO:0000256" key="5">
    <source>
        <dbReference type="ARBA" id="ARBA00042623"/>
    </source>
</evidence>
<gene>
    <name evidence="7" type="ORF">PV05_05971</name>
</gene>
<dbReference type="GO" id="GO:0005763">
    <property type="term" value="C:mitochondrial small ribosomal subunit"/>
    <property type="evidence" value="ECO:0007669"/>
    <property type="project" value="TreeGrafter"/>
</dbReference>
<dbReference type="NCBIfam" id="NF001099">
    <property type="entry name" value="PRK00132.1"/>
    <property type="match status" value="1"/>
</dbReference>
<dbReference type="AlphaFoldDB" id="A0A0D2BYC0"/>